<accession>A0A7T5UGQ4</accession>
<organism evidence="12 13">
    <name type="scientific">Micavibrio aeruginosavorus</name>
    <dbReference type="NCBI Taxonomy" id="349221"/>
    <lineage>
        <taxon>Bacteria</taxon>
        <taxon>Pseudomonadati</taxon>
        <taxon>Bdellovibrionota</taxon>
        <taxon>Bdellovibrionia</taxon>
        <taxon>Bdellovibrionales</taxon>
        <taxon>Pseudobdellovibrionaceae</taxon>
        <taxon>Micavibrio</taxon>
    </lineage>
</organism>
<evidence type="ECO:0000256" key="6">
    <source>
        <dbReference type="ARBA" id="ARBA00023316"/>
    </source>
</evidence>
<dbReference type="EMBL" id="CP066681">
    <property type="protein sequence ID" value="QQG36514.1"/>
    <property type="molecule type" value="Genomic_DNA"/>
</dbReference>
<dbReference type="InterPro" id="IPR018044">
    <property type="entry name" value="Peptidase_S11"/>
</dbReference>
<dbReference type="PANTHER" id="PTHR21581">
    <property type="entry name" value="D-ALANYL-D-ALANINE CARBOXYPEPTIDASE"/>
    <property type="match status" value="1"/>
</dbReference>
<sequence>MVICKRLFLMILTALVTVSLCSTGTFAATSKKKSQPNNRYASIVMDAETGQILSQSNADKKLYPASLTKIMTLVLTFEALESGRLTLRDRVPMSQRAVNMSPSKIGLPVGASMRVEDAIYALVTKSANDVAVALAEKVGGTESQFAIMMTRKAREIGMTNTRFVNASGWHDPAQVSTARDMAKLGRYVIYRYPQYYHYFGTRNFTFQGKSYHNHNRLMSQYKGMDGLKTGYVGASGFNLVASAKRGNKRLVGVVFGGRSAASRNAHMASLLDRGFQGIDTSGSADYVAAVAIKPPPVPGRKPLEVLVASTTPVTATARTVQSIAPAAGAAVGQQTPQYNPTPFTSFGALAQNDGLNEILGQGDFDPAAERRVETGLMAVAAVKKEPYQRPVWSTSTAAAAPVDSATPGLADQHESLHPWAIQIGAFTSRVQTDKALKTAMNTLPSSLTQNIEPIIVPLKTTEGWMFRARLSGYTKDSAARACTLLRECLTVSPEAAR</sequence>
<evidence type="ECO:0000256" key="9">
    <source>
        <dbReference type="RuleBase" id="RU004016"/>
    </source>
</evidence>
<evidence type="ECO:0000256" key="5">
    <source>
        <dbReference type="ARBA" id="ARBA00022984"/>
    </source>
</evidence>
<evidence type="ECO:0000256" key="8">
    <source>
        <dbReference type="PIRSR" id="PIRSR618044-2"/>
    </source>
</evidence>
<evidence type="ECO:0000256" key="7">
    <source>
        <dbReference type="PIRSR" id="PIRSR618044-1"/>
    </source>
</evidence>
<evidence type="ECO:0000256" key="10">
    <source>
        <dbReference type="SAM" id="SignalP"/>
    </source>
</evidence>
<comment type="similarity">
    <text evidence="1 9">Belongs to the peptidase S11 family.</text>
</comment>
<keyword evidence="4" id="KW-0133">Cell shape</keyword>
<dbReference type="GO" id="GO:0009252">
    <property type="term" value="P:peptidoglycan biosynthetic process"/>
    <property type="evidence" value="ECO:0007669"/>
    <property type="project" value="UniProtKB-KW"/>
</dbReference>
<evidence type="ECO:0000259" key="11">
    <source>
        <dbReference type="Pfam" id="PF00768"/>
    </source>
</evidence>
<keyword evidence="5" id="KW-0573">Peptidoglycan synthesis</keyword>
<dbReference type="GO" id="GO:0009002">
    <property type="term" value="F:serine-type D-Ala-D-Ala carboxypeptidase activity"/>
    <property type="evidence" value="ECO:0007669"/>
    <property type="project" value="InterPro"/>
</dbReference>
<dbReference type="Gene3D" id="3.40.710.10">
    <property type="entry name" value="DD-peptidase/beta-lactamase superfamily"/>
    <property type="match status" value="1"/>
</dbReference>
<feature type="active site" description="Proton acceptor" evidence="7">
    <location>
        <position position="69"/>
    </location>
</feature>
<reference evidence="12 13" key="1">
    <citation type="submission" date="2020-07" db="EMBL/GenBank/DDBJ databases">
        <title>Huge and variable diversity of episymbiotic CPR bacteria and DPANN archaea in groundwater ecosystems.</title>
        <authorList>
            <person name="He C.Y."/>
            <person name="Keren R."/>
            <person name="Whittaker M."/>
            <person name="Farag I.F."/>
            <person name="Doudna J."/>
            <person name="Cate J.H.D."/>
            <person name="Banfield J.F."/>
        </authorList>
    </citation>
    <scope>NUCLEOTIDE SEQUENCE [LARGE SCALE GENOMIC DNA]</scope>
    <source>
        <strain evidence="12">NC_groundwater_70_Ag_B-0.1um_54_66</strain>
    </source>
</reference>
<feature type="active site" evidence="7">
    <location>
        <position position="126"/>
    </location>
</feature>
<dbReference type="InterPro" id="IPR001967">
    <property type="entry name" value="Peptidase_S11_N"/>
</dbReference>
<evidence type="ECO:0000313" key="12">
    <source>
        <dbReference type="EMBL" id="QQG36514.1"/>
    </source>
</evidence>
<dbReference type="GO" id="GO:0008360">
    <property type="term" value="P:regulation of cell shape"/>
    <property type="evidence" value="ECO:0007669"/>
    <property type="project" value="UniProtKB-KW"/>
</dbReference>
<feature type="chain" id="PRO_5032351521" evidence="10">
    <location>
        <begin position="28"/>
        <end position="497"/>
    </location>
</feature>
<evidence type="ECO:0000256" key="1">
    <source>
        <dbReference type="ARBA" id="ARBA00007164"/>
    </source>
</evidence>
<evidence type="ECO:0000256" key="2">
    <source>
        <dbReference type="ARBA" id="ARBA00022729"/>
    </source>
</evidence>
<evidence type="ECO:0000256" key="4">
    <source>
        <dbReference type="ARBA" id="ARBA00022960"/>
    </source>
</evidence>
<feature type="domain" description="Peptidase S11 D-alanyl-D-alanine carboxypeptidase A N-terminal" evidence="11">
    <location>
        <begin position="41"/>
        <end position="258"/>
    </location>
</feature>
<dbReference type="Proteomes" id="UP000595362">
    <property type="component" value="Chromosome"/>
</dbReference>
<keyword evidence="6" id="KW-0961">Cell wall biogenesis/degradation</keyword>
<dbReference type="SUPFAM" id="SSF56601">
    <property type="entry name" value="beta-lactamase/transpeptidase-like"/>
    <property type="match status" value="1"/>
</dbReference>
<dbReference type="PRINTS" id="PR00725">
    <property type="entry name" value="DADACBPTASE1"/>
</dbReference>
<dbReference type="GO" id="GO:0071555">
    <property type="term" value="P:cell wall organization"/>
    <property type="evidence" value="ECO:0007669"/>
    <property type="project" value="UniProtKB-KW"/>
</dbReference>
<feature type="active site" description="Acyl-ester intermediate" evidence="7">
    <location>
        <position position="66"/>
    </location>
</feature>
<dbReference type="Pfam" id="PF00768">
    <property type="entry name" value="Peptidase_S11"/>
    <property type="match status" value="1"/>
</dbReference>
<keyword evidence="3" id="KW-0378">Hydrolase</keyword>
<name>A0A7T5UGQ4_9BACT</name>
<dbReference type="PANTHER" id="PTHR21581:SF6">
    <property type="entry name" value="TRAFFICKING PROTEIN PARTICLE COMPLEX SUBUNIT 12"/>
    <property type="match status" value="1"/>
</dbReference>
<feature type="signal peptide" evidence="10">
    <location>
        <begin position="1"/>
        <end position="27"/>
    </location>
</feature>
<keyword evidence="2 10" id="KW-0732">Signal</keyword>
<keyword evidence="12" id="KW-0121">Carboxypeptidase</keyword>
<dbReference type="InterPro" id="IPR012338">
    <property type="entry name" value="Beta-lactam/transpept-like"/>
</dbReference>
<protein>
    <submittedName>
        <fullName evidence="12">D-alanyl-D-alanine carboxypeptidase</fullName>
    </submittedName>
</protein>
<evidence type="ECO:0000313" key="13">
    <source>
        <dbReference type="Proteomes" id="UP000595362"/>
    </source>
</evidence>
<proteinExistence type="inferred from homology"/>
<feature type="binding site" evidence="8">
    <location>
        <position position="228"/>
    </location>
    <ligand>
        <name>substrate</name>
    </ligand>
</feature>
<keyword evidence="12" id="KW-0645">Protease</keyword>
<dbReference type="GO" id="GO:0006508">
    <property type="term" value="P:proteolysis"/>
    <property type="evidence" value="ECO:0007669"/>
    <property type="project" value="InterPro"/>
</dbReference>
<dbReference type="AlphaFoldDB" id="A0A7T5UGQ4"/>
<evidence type="ECO:0000256" key="3">
    <source>
        <dbReference type="ARBA" id="ARBA00022801"/>
    </source>
</evidence>
<gene>
    <name evidence="12" type="ORF">HYS17_01605</name>
</gene>